<dbReference type="AlphaFoldDB" id="G2PSB5"/>
<gene>
    <name evidence="1" type="ordered locus">Murru_0316</name>
</gene>
<organism evidence="1 2">
    <name type="scientific">Allomuricauda ruestringensis (strain DSM 13258 / CIP 107369 / LMG 19739 / B1)</name>
    <name type="common">Muricauda ruestringensis</name>
    <dbReference type="NCBI Taxonomy" id="886377"/>
    <lineage>
        <taxon>Bacteria</taxon>
        <taxon>Pseudomonadati</taxon>
        <taxon>Bacteroidota</taxon>
        <taxon>Flavobacteriia</taxon>
        <taxon>Flavobacteriales</taxon>
        <taxon>Flavobacteriaceae</taxon>
        <taxon>Flagellimonas</taxon>
    </lineage>
</organism>
<dbReference type="Proteomes" id="UP000008908">
    <property type="component" value="Chromosome"/>
</dbReference>
<dbReference type="EMBL" id="CP002999">
    <property type="protein sequence ID" value="AEM69372.1"/>
    <property type="molecule type" value="Genomic_DNA"/>
</dbReference>
<name>G2PSB5_ALLRU</name>
<dbReference type="eggNOG" id="ENOG50335MR">
    <property type="taxonomic scope" value="Bacteria"/>
</dbReference>
<reference evidence="1 2" key="2">
    <citation type="journal article" date="2012" name="Stand. Genomic Sci.">
        <title>Complete genome sequence of the facultatively anaerobic, appendaged bacterium Muricauda ruestringensis type strain (B1(T)).</title>
        <authorList>
            <person name="Huntemann M."/>
            <person name="Teshima H."/>
            <person name="Lapidus A."/>
            <person name="Nolan M."/>
            <person name="Lucas S."/>
            <person name="Hammon N."/>
            <person name="Deshpande S."/>
            <person name="Cheng J.F."/>
            <person name="Tapia R."/>
            <person name="Goodwin L.A."/>
            <person name="Pitluck S."/>
            <person name="Liolios K."/>
            <person name="Pagani I."/>
            <person name="Ivanova N."/>
            <person name="Mavromatis K."/>
            <person name="Mikhailova N."/>
            <person name="Pati A."/>
            <person name="Chen A."/>
            <person name="Palaniappan K."/>
            <person name="Land M."/>
            <person name="Hauser L."/>
            <person name="Pan C."/>
            <person name="Brambilla E.M."/>
            <person name="Rohde M."/>
            <person name="Spring S."/>
            <person name="Goker M."/>
            <person name="Detter J.C."/>
            <person name="Bristow J."/>
            <person name="Eisen J.A."/>
            <person name="Markowitz V."/>
            <person name="Hugenholtz P."/>
            <person name="Kyrpides N.C."/>
            <person name="Klenk H.P."/>
            <person name="Woyke T."/>
        </authorList>
    </citation>
    <scope>NUCLEOTIDE SEQUENCE [LARGE SCALE GENOMIC DNA]</scope>
    <source>
        <strain evidence="2">DSM 13258 / LMG 19739 / B1</strain>
    </source>
</reference>
<dbReference type="KEGG" id="mrs:Murru_0316"/>
<proteinExistence type="predicted"/>
<evidence type="ECO:0000313" key="1">
    <source>
        <dbReference type="EMBL" id="AEM69372.1"/>
    </source>
</evidence>
<keyword evidence="2" id="KW-1185">Reference proteome</keyword>
<accession>G2PSB5</accession>
<evidence type="ECO:0000313" key="2">
    <source>
        <dbReference type="Proteomes" id="UP000008908"/>
    </source>
</evidence>
<reference evidence="2" key="1">
    <citation type="submission" date="2011-08" db="EMBL/GenBank/DDBJ databases">
        <title>The complete genome of Muricauda ruestringensis DSM 13258.</title>
        <authorList>
            <person name="Lucas S."/>
            <person name="Han J."/>
            <person name="Lapidus A."/>
            <person name="Bruce D."/>
            <person name="Goodwin L."/>
            <person name="Pitluck S."/>
            <person name="Peters L."/>
            <person name="Kyrpides N."/>
            <person name="Mavromatis K."/>
            <person name="Ivanova N."/>
            <person name="Ovchinnikova G."/>
            <person name="Teshima H."/>
            <person name="Detter J.C."/>
            <person name="Tapia R."/>
            <person name="Han C."/>
            <person name="Land M."/>
            <person name="Hauser L."/>
            <person name="Markowitz V."/>
            <person name="Cheng J.-F."/>
            <person name="Hugenholtz P."/>
            <person name="Woyke T."/>
            <person name="Wu D."/>
            <person name="Spring S."/>
            <person name="Schroeder M."/>
            <person name="Brambilla E."/>
            <person name="Klenk H.-P."/>
            <person name="Eisen J.A."/>
        </authorList>
    </citation>
    <scope>NUCLEOTIDE SEQUENCE [LARGE SCALE GENOMIC DNA]</scope>
    <source>
        <strain evidence="2">DSM 13258 / LMG 19739 / B1</strain>
    </source>
</reference>
<dbReference type="STRING" id="886377.Murru_0316"/>
<sequence length="98" mass="11230">MEIELSLCLKVILHHKTNRTMKTIFTIIAVTFFGTMASAQDISKEAKVDALTVGVELDVTINNTVRKDRKMVRLYKFKNSRIKKELSFKTKKNKAKLA</sequence>
<protein>
    <submittedName>
        <fullName evidence="1">Uncharacterized protein</fullName>
    </submittedName>
</protein>
<dbReference type="HOGENOM" id="CLU_172382_0_0_10"/>